<comment type="function">
    <text evidence="5">Involved in transvection phenomena (= synapsis-dependent gene expression), where the synaptic pairing of chromosomes carrying genes with which zeste interacts influences the expression of these genes. Zeste binds to DNA and stimulates transcription from a nearby promoter.</text>
</comment>
<name>A0A6G0W0T0_APHCR</name>
<feature type="non-terminal residue" evidence="7">
    <location>
        <position position="159"/>
    </location>
</feature>
<evidence type="ECO:0000313" key="7">
    <source>
        <dbReference type="EMBL" id="KAF0717478.1"/>
    </source>
</evidence>
<dbReference type="EMBL" id="VUJU01009811">
    <property type="protein sequence ID" value="KAF0717478.1"/>
    <property type="molecule type" value="Genomic_DNA"/>
</dbReference>
<keyword evidence="8" id="KW-1185">Reference proteome</keyword>
<sequence length="159" mass="18439">SCQNQKRLSLKKLHYKHIVTTKKSDSATVALKQKTWITIEKEFNAQGLFLNRTADQLKKRWENMLQSRKKEIAAEKQSSIDELIDNTVNIEITNILDSDHFEIIYADDIIDNLSEEMFPCTPKTNQHQPESTMLLKTTHSIKQTPNVNDILNDKNTKKL</sequence>
<evidence type="ECO:0000259" key="6">
    <source>
        <dbReference type="Pfam" id="PF13873"/>
    </source>
</evidence>
<evidence type="ECO:0000256" key="3">
    <source>
        <dbReference type="ARBA" id="ARBA00023015"/>
    </source>
</evidence>
<feature type="non-terminal residue" evidence="7">
    <location>
        <position position="1"/>
    </location>
</feature>
<gene>
    <name evidence="7" type="ORF">FWK35_00020836</name>
</gene>
<reference evidence="7 8" key="1">
    <citation type="submission" date="2019-08" db="EMBL/GenBank/DDBJ databases">
        <title>Whole genome of Aphis craccivora.</title>
        <authorList>
            <person name="Voronova N.V."/>
            <person name="Shulinski R.S."/>
            <person name="Bandarenka Y.V."/>
            <person name="Zhorov D.G."/>
            <person name="Warner D."/>
        </authorList>
    </citation>
    <scope>NUCLEOTIDE SEQUENCE [LARGE SCALE GENOMIC DNA]</scope>
    <source>
        <strain evidence="7">180601</strain>
        <tissue evidence="7">Whole Body</tissue>
    </source>
</reference>
<dbReference type="GO" id="GO:0003677">
    <property type="term" value="F:DNA binding"/>
    <property type="evidence" value="ECO:0007669"/>
    <property type="project" value="UniProtKB-KW"/>
</dbReference>
<comment type="subunit">
    <text evidence="1">Self-associates forming complexes of several hundred monomers.</text>
</comment>
<dbReference type="Proteomes" id="UP000478052">
    <property type="component" value="Unassembled WGS sequence"/>
</dbReference>
<evidence type="ECO:0000256" key="1">
    <source>
        <dbReference type="ARBA" id="ARBA00011764"/>
    </source>
</evidence>
<accession>A0A6G0W0T0</accession>
<evidence type="ECO:0000313" key="8">
    <source>
        <dbReference type="Proteomes" id="UP000478052"/>
    </source>
</evidence>
<organism evidence="7 8">
    <name type="scientific">Aphis craccivora</name>
    <name type="common">Cowpea aphid</name>
    <dbReference type="NCBI Taxonomy" id="307492"/>
    <lineage>
        <taxon>Eukaryota</taxon>
        <taxon>Metazoa</taxon>
        <taxon>Ecdysozoa</taxon>
        <taxon>Arthropoda</taxon>
        <taxon>Hexapoda</taxon>
        <taxon>Insecta</taxon>
        <taxon>Pterygota</taxon>
        <taxon>Neoptera</taxon>
        <taxon>Paraneoptera</taxon>
        <taxon>Hemiptera</taxon>
        <taxon>Sternorrhyncha</taxon>
        <taxon>Aphidomorpha</taxon>
        <taxon>Aphidoidea</taxon>
        <taxon>Aphididae</taxon>
        <taxon>Aphidini</taxon>
        <taxon>Aphis</taxon>
        <taxon>Aphis</taxon>
    </lineage>
</organism>
<evidence type="ECO:0000256" key="2">
    <source>
        <dbReference type="ARBA" id="ARBA00016807"/>
    </source>
</evidence>
<dbReference type="OrthoDB" id="6626591at2759"/>
<evidence type="ECO:0000256" key="5">
    <source>
        <dbReference type="ARBA" id="ARBA00025466"/>
    </source>
</evidence>
<feature type="domain" description="Myb/SANT-like DNA-binding" evidence="6">
    <location>
        <begin position="14"/>
        <end position="73"/>
    </location>
</feature>
<dbReference type="Pfam" id="PF13873">
    <property type="entry name" value="Myb_DNA-bind_5"/>
    <property type="match status" value="1"/>
</dbReference>
<protein>
    <recommendedName>
        <fullName evidence="2">Regulatory protein zeste</fullName>
    </recommendedName>
</protein>
<proteinExistence type="predicted"/>
<comment type="caution">
    <text evidence="7">The sequence shown here is derived from an EMBL/GenBank/DDBJ whole genome shotgun (WGS) entry which is preliminary data.</text>
</comment>
<keyword evidence="3" id="KW-0805">Transcription regulation</keyword>
<keyword evidence="7" id="KW-0238">DNA-binding</keyword>
<evidence type="ECO:0000256" key="4">
    <source>
        <dbReference type="ARBA" id="ARBA00023163"/>
    </source>
</evidence>
<dbReference type="AlphaFoldDB" id="A0A6G0W0T0"/>
<dbReference type="InterPro" id="IPR028002">
    <property type="entry name" value="Myb_DNA-bind_5"/>
</dbReference>
<keyword evidence="4" id="KW-0804">Transcription</keyword>